<protein>
    <submittedName>
        <fullName evidence="1">Uncharacterized protein</fullName>
    </submittedName>
</protein>
<reference evidence="2" key="1">
    <citation type="journal article" date="2023" name="Front. Plant Sci.">
        <title>Chromosomal-level genome assembly of Melastoma candidum provides insights into trichome evolution.</title>
        <authorList>
            <person name="Zhong Y."/>
            <person name="Wu W."/>
            <person name="Sun C."/>
            <person name="Zou P."/>
            <person name="Liu Y."/>
            <person name="Dai S."/>
            <person name="Zhou R."/>
        </authorList>
    </citation>
    <scope>NUCLEOTIDE SEQUENCE [LARGE SCALE GENOMIC DNA]</scope>
</reference>
<gene>
    <name evidence="1" type="ORF">MLD38_033129</name>
</gene>
<keyword evidence="2" id="KW-1185">Reference proteome</keyword>
<organism evidence="1 2">
    <name type="scientific">Melastoma candidum</name>
    <dbReference type="NCBI Taxonomy" id="119954"/>
    <lineage>
        <taxon>Eukaryota</taxon>
        <taxon>Viridiplantae</taxon>
        <taxon>Streptophyta</taxon>
        <taxon>Embryophyta</taxon>
        <taxon>Tracheophyta</taxon>
        <taxon>Spermatophyta</taxon>
        <taxon>Magnoliopsida</taxon>
        <taxon>eudicotyledons</taxon>
        <taxon>Gunneridae</taxon>
        <taxon>Pentapetalae</taxon>
        <taxon>rosids</taxon>
        <taxon>malvids</taxon>
        <taxon>Myrtales</taxon>
        <taxon>Melastomataceae</taxon>
        <taxon>Melastomatoideae</taxon>
        <taxon>Melastomateae</taxon>
        <taxon>Melastoma</taxon>
    </lineage>
</organism>
<evidence type="ECO:0000313" key="2">
    <source>
        <dbReference type="Proteomes" id="UP001057402"/>
    </source>
</evidence>
<evidence type="ECO:0000313" key="1">
    <source>
        <dbReference type="EMBL" id="KAI4319543.1"/>
    </source>
</evidence>
<proteinExistence type="predicted"/>
<dbReference type="Proteomes" id="UP001057402">
    <property type="component" value="Chromosome 10"/>
</dbReference>
<dbReference type="EMBL" id="CM042889">
    <property type="protein sequence ID" value="KAI4319543.1"/>
    <property type="molecule type" value="Genomic_DNA"/>
</dbReference>
<sequence>MAVEGMYRAILVILLEQVTRKGLLRSSIAPVAKWRRMHSGYIRGGCYAFKNNCEDFAIYCKTGTRGFWTREQLNQGTKPHQSSAVLFTTNIYGMAASAVVVYYISDTSVDHVTRRVAKAFIDATLILGLLTSHEIQNNVVNKKVRGKDAVKVSVEELTRRLLAGGSSELTSTSETPAPAHDGPRPQPSAPPLPADAFPVEPVTGYPPVMGYPNHNRTHIQPPPLTIPPPRQRPSPRRPHVSRRCAIVTLIAIIVVLSMVSAVVRRLYRTRAPVVTVVGLSVSNYSTSGTALTADWEVNITIGNPSPRMKATFERVPICVYYRNMYMTCGETDPFELGAKGKTSLSLNVTAERKALWLEQYMISEMEMDRESGEMSFDIRMGMSVTYRHRLWWPSHNGLRVSCSGITVRFGSGSVGNTVYGDQECLVS</sequence>
<comment type="caution">
    <text evidence="1">The sequence shown here is derived from an EMBL/GenBank/DDBJ whole genome shotgun (WGS) entry which is preliminary data.</text>
</comment>
<accession>A0ACB9M5L0</accession>
<name>A0ACB9M5L0_9MYRT</name>